<feature type="region of interest" description="Disordered" evidence="1">
    <location>
        <begin position="164"/>
        <end position="186"/>
    </location>
</feature>
<dbReference type="OrthoDB" id="6453465at2"/>
<evidence type="ECO:0000256" key="1">
    <source>
        <dbReference type="SAM" id="MobiDB-lite"/>
    </source>
</evidence>
<evidence type="ECO:0000313" key="6">
    <source>
        <dbReference type="Proteomes" id="UP000244334"/>
    </source>
</evidence>
<sequence length="186" mass="20906">MTTAKESKFAIRDNEKESIQERLKQLFRGRNLRTVAREWGLPYSTLNNYFTKGANPGLDVVERVCNIENVSIDWLVTGKLATESTTQPAMHQNDDLKSAWNLAFEFMDKREAETLLRILLSGGARGLIKLAEHEASLEEIFMLLPPYLKERAIELIDAHVDAKKGASEGSEVNSTQSPEQEAKRAG</sequence>
<comment type="caution">
    <text evidence="3">The sequence shown here is derived from an EMBL/GenBank/DDBJ whole genome shotgun (WGS) entry which is preliminary data.</text>
</comment>
<dbReference type="CDD" id="cd00093">
    <property type="entry name" value="HTH_XRE"/>
    <property type="match status" value="1"/>
</dbReference>
<dbReference type="InterPro" id="IPR001387">
    <property type="entry name" value="Cro/C1-type_HTH"/>
</dbReference>
<dbReference type="EMBL" id="LJAM02000245">
    <property type="protein sequence ID" value="RAP70869.1"/>
    <property type="molecule type" value="Genomic_DNA"/>
</dbReference>
<keyword evidence="6" id="KW-1185">Reference proteome</keyword>
<dbReference type="Gene3D" id="1.10.260.40">
    <property type="entry name" value="lambda repressor-like DNA-binding domains"/>
    <property type="match status" value="1"/>
</dbReference>
<dbReference type="GO" id="GO:0003677">
    <property type="term" value="F:DNA binding"/>
    <property type="evidence" value="ECO:0007669"/>
    <property type="project" value="InterPro"/>
</dbReference>
<evidence type="ECO:0000313" key="5">
    <source>
        <dbReference type="Proteomes" id="UP000243534"/>
    </source>
</evidence>
<accession>A0A1E7YX49</accession>
<evidence type="ECO:0000313" key="3">
    <source>
        <dbReference type="EMBL" id="OFC60918.1"/>
    </source>
</evidence>
<feature type="domain" description="HTH cro/C1-type" evidence="2">
    <location>
        <begin position="19"/>
        <end position="75"/>
    </location>
</feature>
<dbReference type="Proteomes" id="UP000243534">
    <property type="component" value="Unassembled WGS sequence"/>
</dbReference>
<dbReference type="AlphaFoldDB" id="A0A1E7YX49"/>
<protein>
    <submittedName>
        <fullName evidence="4">Putative bacteriophage CI repressor protein</fullName>
    </submittedName>
</protein>
<proteinExistence type="predicted"/>
<dbReference type="SUPFAM" id="SSF47413">
    <property type="entry name" value="lambda repressor-like DNA-binding domains"/>
    <property type="match status" value="1"/>
</dbReference>
<dbReference type="EMBL" id="MAYS01000478">
    <property type="protein sequence ID" value="OFC60918.1"/>
    <property type="molecule type" value="Genomic_DNA"/>
</dbReference>
<reference evidence="4 6" key="2">
    <citation type="submission" date="2018-04" db="EMBL/GenBank/DDBJ databases">
        <title>Genomes of the Obligate Erwinia dacicola and Facultative Enterobacter sp. OLF Endosymbionts of the Olive Fruit fly, Bactrocera oleae.</title>
        <authorList>
            <person name="Estes A.M."/>
            <person name="Hearn D.J."/>
            <person name="Agarwal S."/>
            <person name="Pierson E.A."/>
            <person name="Dunning-Hotopp J.C."/>
        </authorList>
    </citation>
    <scope>NUCLEOTIDE SEQUENCE [LARGE SCALE GENOMIC DNA]</scope>
    <source>
        <strain evidence="4 6">Oroville</strain>
    </source>
</reference>
<reference evidence="3 5" key="1">
    <citation type="submission" date="2016-07" db="EMBL/GenBank/DDBJ databases">
        <authorList>
            <person name="Yuval B."/>
        </authorList>
    </citation>
    <scope>NUCLEOTIDE SEQUENCE [LARGE SCALE GENOMIC DNA]</scope>
    <source>
        <strain evidence="3 5">IL</strain>
    </source>
</reference>
<evidence type="ECO:0000259" key="2">
    <source>
        <dbReference type="PROSITE" id="PS50943"/>
    </source>
</evidence>
<dbReference type="InterPro" id="IPR010982">
    <property type="entry name" value="Lambda_DNA-bd_dom_sf"/>
</dbReference>
<organism evidence="3 5">
    <name type="scientific">Candidatus Erwinia dacicola</name>
    <dbReference type="NCBI Taxonomy" id="252393"/>
    <lineage>
        <taxon>Bacteria</taxon>
        <taxon>Pseudomonadati</taxon>
        <taxon>Pseudomonadota</taxon>
        <taxon>Gammaproteobacteria</taxon>
        <taxon>Enterobacterales</taxon>
        <taxon>Erwiniaceae</taxon>
        <taxon>Erwinia</taxon>
    </lineage>
</organism>
<dbReference type="RefSeq" id="WP_070135624.1">
    <property type="nucleotide sequence ID" value="NZ_LJAM02000245.1"/>
</dbReference>
<dbReference type="PROSITE" id="PS50943">
    <property type="entry name" value="HTH_CROC1"/>
    <property type="match status" value="1"/>
</dbReference>
<feature type="compositionally biased region" description="Polar residues" evidence="1">
    <location>
        <begin position="170"/>
        <end position="179"/>
    </location>
</feature>
<dbReference type="Proteomes" id="UP000244334">
    <property type="component" value="Unassembled WGS sequence"/>
</dbReference>
<evidence type="ECO:0000313" key="4">
    <source>
        <dbReference type="EMBL" id="RAP70869.1"/>
    </source>
</evidence>
<gene>
    <name evidence="4" type="ORF">ACZ87_02325</name>
    <name evidence="3" type="ORF">BBW68_13975</name>
</gene>
<name>A0A1E7YX49_9GAMM</name>